<dbReference type="InterPro" id="IPR011989">
    <property type="entry name" value="ARM-like"/>
</dbReference>
<dbReference type="InterPro" id="IPR016024">
    <property type="entry name" value="ARM-type_fold"/>
</dbReference>
<dbReference type="SUPFAM" id="SSF48371">
    <property type="entry name" value="ARM repeat"/>
    <property type="match status" value="1"/>
</dbReference>
<sequence>MGKKPRSERRNGKKASGKRGKDEEEEEVLPDDFTILGSDDGGTVFGIDDWETGNANGIDEEGEDDEDGDETTQLEKNLEKFRDVLANVEDGIGGEKAGRKRESGFKLLFRTLTHYALGPSGVEIMEAFEGSVVPTVLASLKNSASEQYAACRVIEAIAVVLGGGNDAFFELVEPALKRVVMATGNQAQVRAAGLRAWSLAAFVCSTDFPSTIVLLDLCEAAANERYRGEDSSPLLRAAALDSWSLLATTIEDNDIASEEGRGPTILPLLQKALDSDSAELRSSAGECVAMIHEARLNLGVQDEDATATTRRYRRGSWDGTEFEVLIDEVKQRMAELAAESGHHMSKKAKKSQRSTFREYMSTLVDDENPVVTVAFRGGTLELKTWKEVIQLGAIRSCCQGGFMLQMSNNEYLQEIFGADVSVLNNGDGMSNIEKRMLLSKNSQASKDKDREMNKDRKKRSNVKNYFLDADGEDI</sequence>
<feature type="domain" description="Interferon-related developmental regulator N-terminal" evidence="3">
    <location>
        <begin position="64"/>
        <end position="362"/>
    </location>
</feature>
<evidence type="ECO:0000256" key="1">
    <source>
        <dbReference type="ARBA" id="ARBA00008828"/>
    </source>
</evidence>
<feature type="region of interest" description="Disordered" evidence="2">
    <location>
        <begin position="1"/>
        <end position="69"/>
    </location>
</feature>
<dbReference type="PANTHER" id="PTHR12354">
    <property type="entry name" value="INTERFERON-RELATED DEVELOPMENTAL REGULATOR"/>
    <property type="match status" value="1"/>
</dbReference>
<dbReference type="OrthoDB" id="18978at2759"/>
<feature type="region of interest" description="Disordered" evidence="2">
    <location>
        <begin position="438"/>
        <end position="474"/>
    </location>
</feature>
<evidence type="ECO:0000259" key="3">
    <source>
        <dbReference type="Pfam" id="PF05004"/>
    </source>
</evidence>
<accession>A0A9W7F554</accession>
<keyword evidence="5" id="KW-1185">Reference proteome</keyword>
<comment type="caution">
    <text evidence="4">The sequence shown here is derived from an EMBL/GenBank/DDBJ whole genome shotgun (WGS) entry which is preliminary data.</text>
</comment>
<dbReference type="EMBL" id="BRXW01000060">
    <property type="protein sequence ID" value="GMI03624.1"/>
    <property type="molecule type" value="Genomic_DNA"/>
</dbReference>
<dbReference type="AlphaFoldDB" id="A0A9W7F554"/>
<feature type="compositionally biased region" description="Acidic residues" evidence="2">
    <location>
        <begin position="58"/>
        <end position="69"/>
    </location>
</feature>
<proteinExistence type="inferred from homology"/>
<name>A0A9W7F554_9STRA</name>
<comment type="similarity">
    <text evidence="1">Belongs to the IFRD family.</text>
</comment>
<gene>
    <name evidence="4" type="ORF">TrLO_g10707</name>
</gene>
<feature type="compositionally biased region" description="Basic and acidic residues" evidence="2">
    <location>
        <begin position="445"/>
        <end position="454"/>
    </location>
</feature>
<dbReference type="Pfam" id="PF05004">
    <property type="entry name" value="IFRD"/>
    <property type="match status" value="1"/>
</dbReference>
<reference evidence="5" key="1">
    <citation type="journal article" date="2023" name="Commun. Biol.">
        <title>Genome analysis of Parmales, the sister group of diatoms, reveals the evolutionary specialization of diatoms from phago-mixotrophs to photoautotrophs.</title>
        <authorList>
            <person name="Ban H."/>
            <person name="Sato S."/>
            <person name="Yoshikawa S."/>
            <person name="Yamada K."/>
            <person name="Nakamura Y."/>
            <person name="Ichinomiya M."/>
            <person name="Sato N."/>
            <person name="Blanc-Mathieu R."/>
            <person name="Endo H."/>
            <person name="Kuwata A."/>
            <person name="Ogata H."/>
        </authorList>
    </citation>
    <scope>NUCLEOTIDE SEQUENCE [LARGE SCALE GENOMIC DNA]</scope>
    <source>
        <strain evidence="5">NIES 3700</strain>
    </source>
</reference>
<dbReference type="PANTHER" id="PTHR12354:SF1">
    <property type="entry name" value="INTERFERON-RELATED DEVELOPMENTAL REGULATOR 1"/>
    <property type="match status" value="1"/>
</dbReference>
<feature type="compositionally biased region" description="Basic residues" evidence="2">
    <location>
        <begin position="1"/>
        <end position="18"/>
    </location>
</feature>
<dbReference type="InterPro" id="IPR039777">
    <property type="entry name" value="IFRD"/>
</dbReference>
<evidence type="ECO:0000256" key="2">
    <source>
        <dbReference type="SAM" id="MobiDB-lite"/>
    </source>
</evidence>
<dbReference type="Proteomes" id="UP001165122">
    <property type="component" value="Unassembled WGS sequence"/>
</dbReference>
<protein>
    <recommendedName>
        <fullName evidence="3">Interferon-related developmental regulator N-terminal domain-containing protein</fullName>
    </recommendedName>
</protein>
<organism evidence="4 5">
    <name type="scientific">Triparma laevis f. longispina</name>
    <dbReference type="NCBI Taxonomy" id="1714387"/>
    <lineage>
        <taxon>Eukaryota</taxon>
        <taxon>Sar</taxon>
        <taxon>Stramenopiles</taxon>
        <taxon>Ochrophyta</taxon>
        <taxon>Bolidophyceae</taxon>
        <taxon>Parmales</taxon>
        <taxon>Triparmaceae</taxon>
        <taxon>Triparma</taxon>
    </lineage>
</organism>
<evidence type="ECO:0000313" key="4">
    <source>
        <dbReference type="EMBL" id="GMI03624.1"/>
    </source>
</evidence>
<evidence type="ECO:0000313" key="5">
    <source>
        <dbReference type="Proteomes" id="UP001165122"/>
    </source>
</evidence>
<dbReference type="InterPro" id="IPR007701">
    <property type="entry name" value="Interferon-rel_develop_reg_N"/>
</dbReference>
<dbReference type="Gene3D" id="1.25.10.10">
    <property type="entry name" value="Leucine-rich Repeat Variant"/>
    <property type="match status" value="1"/>
</dbReference>